<comment type="caution">
    <text evidence="3">The sequence shown here is derived from an EMBL/GenBank/DDBJ whole genome shotgun (WGS) entry which is preliminary data.</text>
</comment>
<proteinExistence type="predicted"/>
<dbReference type="SUPFAM" id="SSF53098">
    <property type="entry name" value="Ribonuclease H-like"/>
    <property type="match status" value="1"/>
</dbReference>
<reference evidence="4" key="2">
    <citation type="submission" date="2024-04" db="EMBL/GenBank/DDBJ databases">
        <authorList>
            <person name="Chen Y."/>
            <person name="Shah S."/>
            <person name="Dougan E. K."/>
            <person name="Thang M."/>
            <person name="Chan C."/>
        </authorList>
    </citation>
    <scope>NUCLEOTIDE SEQUENCE [LARGE SCALE GENOMIC DNA]</scope>
</reference>
<accession>A0A9P1DT19</accession>
<feature type="compositionally biased region" description="Basic residues" evidence="1">
    <location>
        <begin position="937"/>
        <end position="947"/>
    </location>
</feature>
<feature type="region of interest" description="Disordered" evidence="1">
    <location>
        <begin position="1914"/>
        <end position="1963"/>
    </location>
</feature>
<reference evidence="3" key="1">
    <citation type="submission" date="2022-10" db="EMBL/GenBank/DDBJ databases">
        <authorList>
            <person name="Chen Y."/>
            <person name="Dougan E. K."/>
            <person name="Chan C."/>
            <person name="Rhodes N."/>
            <person name="Thang M."/>
        </authorList>
    </citation>
    <scope>NUCLEOTIDE SEQUENCE</scope>
</reference>
<dbReference type="EMBL" id="CAMXCT020006555">
    <property type="protein sequence ID" value="CAL1169224.1"/>
    <property type="molecule type" value="Genomic_DNA"/>
</dbReference>
<dbReference type="GO" id="GO:0003676">
    <property type="term" value="F:nucleic acid binding"/>
    <property type="evidence" value="ECO:0007669"/>
    <property type="project" value="InterPro"/>
</dbReference>
<dbReference type="GO" id="GO:0015074">
    <property type="term" value="P:DNA integration"/>
    <property type="evidence" value="ECO:0007669"/>
    <property type="project" value="InterPro"/>
</dbReference>
<feature type="region of interest" description="Disordered" evidence="1">
    <location>
        <begin position="1711"/>
        <end position="1864"/>
    </location>
</feature>
<feature type="domain" description="Integrase catalytic" evidence="2">
    <location>
        <begin position="1441"/>
        <end position="1617"/>
    </location>
</feature>
<dbReference type="InterPro" id="IPR036397">
    <property type="entry name" value="RNaseH_sf"/>
</dbReference>
<feature type="region of interest" description="Disordered" evidence="1">
    <location>
        <begin position="633"/>
        <end position="663"/>
    </location>
</feature>
<feature type="region of interest" description="Disordered" evidence="1">
    <location>
        <begin position="251"/>
        <end position="332"/>
    </location>
</feature>
<sequence>MPTSNPELVGTSQHFGYPLAMAGDRFFPVVSPTPAVPSARLKQRWLDLAPPAPLKATLANVAHLETGMIIPADDEEVAKMMCRPYTSVGSTNFNESVTLSAAPRFTVQFSTLDQPLFWAVTVQLQECYGCYGKGIIRVVTSWHRSRPGSVDFDMEPLDELEFPPDVSHGFAAVASDDPARISIPGNEPNAWSQRDADHFEDWTWRCLACDSQGCGWSNGSWVCSACGRHEFYRSNQPAKKMTQDGTWMFIPHGHTERVSPLSKSARRRKRRVNAGDPSGSSVDGGEFDPEEESHTTDQVVEPSVRAPSVHSQPRRLQPKLQPQSQNAMSSNADQDRLLDALRRLVTSKKQDDDDWSSQAGPQKGVRWRGGAVPQPLQWRYDRDDLRAYSKFVKKVDIWKLQAAPFMSKKEMSLALYNSLQGEAEQELEHTPIEEIHCDDGVDKILRALKGPMEQKVVYQKRKFLHEFENLRRYAGETMRAYINRFRRSQRCLKSVGIDVSLTYDDESMGARLLDRSGLSQEGQRMILVGTQQRLNFDLIVDTMLLQYPEFRGAPPVVGRDGSAVSKGSTKGSRPMSSSSSSLSSGSTFTSTSASSSNKNVFAGKGNNVRRQVHLAETSADQQHDEEFMDTIDEEQPNDQDDSIQDDPGEDQNEDGADGNDDDVDMGELAQVLTLTAKKLSNITLGRKFTNRPKNGPKTKLTAQDKSTTHCSACGGLGHWYKDPECPKNIGGSGAAPSDKRFNSKGSGPKGSSTHKVGIIHHDYGSLEIHETPEEEAYLPSAICGVPLLLALNLVILCTFRPMRQAPPCWLQRWRRMTLFLKNAFKEFLLHMMMAIRLQVLPRDALQAIPPVIHGIMNNPMTCNHARCRRYGNIHGRFAECLECKTKWKWNEDNKMWVEHGRPGRSLRSQPLPLPSSSNTISSTPYPKSQMSSALAKAKPKSRPRRPPPAHNINSGWANFSAMDLMLDHLTVEQNNEVFLITQQMSPLEMEPTNMAEFAFLNEEIHRESREEMERQQDQERWDRLIALGVILAPDDEIYDWEQLEQSNLAMYLIYGQDLMQSSMRHEAMRVQKRFRPFLLMMRLDEWYHLQLQDRPLLDLTADLAEVQHKHGRFFWIESPQNSEVWEQDRLQRLLSLPGVWSVVVDAGAFGAQIDGNPIAKPFRIVGNMPGLDEVLDRRLTADERLQCVKVEGSMTRRSQEYPYEMCHAVVQHLKQYVQQKQPHRFCHVHQALPVQQPVADLQRWDQVVEQLDVTYDRSSRRPYEIGVDTELGRTIQNLLRIDANRIQVVSNPTTRRFPGLVKDFPATRAAFLMYNDGTKAVEVEDMQDVQFPKQRFSKPVRIAVFVFGSRRDVPEKETAAVPGVVPNLSTDIDFPGLSPTIPQEVRSAVARMHLNMGHCSRQELSRLLAYQGDVPDQVYECVRKLRCATCERLRPPQQPRPSATPNFFAGQFGDELQMDIFHCRTLEGESFKVLGIVDKATGFHQAIAPTESSSDHMFECLEQIWFRPYGLPLKIVADPDTSFRGDFQERVQAIGCNLELCPPEAHHIIGMVERRNAVLRLVLEKLIDQFAATTVEQCKLLLSSACHAMNGAIHTHGHSAYQAVFGRQPRLLNSNFNDPMNLATSPPVAKLQDEDYAYRAELVRAEAVKAIHDLDVSRHLRRALLRKTRNTKVADVLPGQRVAFGDGQDETDIKALKDATQDFGKYLLDDRGPAPPEEHALHDPYDDMNEYHYGVPMSRTPTSKRIGSTPAQRATQQALPPPMAEQPALLEQPASTVQQQSSHHSQAPANVQPAQAVSQPTILEAAGQQATSDTQPEQQRTEVTEAEANPDVLHPSTTGTELDVQQPQPDDTMDPPSDQQLPQKRPFDSLAVLIPTVENYLVRPHAYSDASPDIGFGPPHKVFHYAYLTTKQREEDVKRINKDPTESDTTQGSDTDDDDDQQPLQTSNETSSAPPVYKQGMTRQEVKALDREIPWRKVLDMPESYVDKFLAAITKEAES</sequence>
<feature type="compositionally biased region" description="Low complexity" evidence="1">
    <location>
        <begin position="1843"/>
        <end position="1860"/>
    </location>
</feature>
<name>A0A9P1DT19_9DINO</name>
<dbReference type="PROSITE" id="PS50994">
    <property type="entry name" value="INTEGRASE"/>
    <property type="match status" value="1"/>
</dbReference>
<feature type="compositionally biased region" description="Low complexity" evidence="1">
    <location>
        <begin position="1778"/>
        <end position="1800"/>
    </location>
</feature>
<dbReference type="EMBL" id="CAMXCT010006555">
    <property type="protein sequence ID" value="CAI4015849.1"/>
    <property type="molecule type" value="Genomic_DNA"/>
</dbReference>
<dbReference type="Gene3D" id="3.30.420.10">
    <property type="entry name" value="Ribonuclease H-like superfamily/Ribonuclease H"/>
    <property type="match status" value="1"/>
</dbReference>
<evidence type="ECO:0000313" key="5">
    <source>
        <dbReference type="EMBL" id="CAL4803161.1"/>
    </source>
</evidence>
<gene>
    <name evidence="3" type="ORF">C1SCF055_LOCUS40652</name>
</gene>
<dbReference type="InterPro" id="IPR012337">
    <property type="entry name" value="RNaseH-like_sf"/>
</dbReference>
<feature type="compositionally biased region" description="Low complexity" evidence="1">
    <location>
        <begin position="903"/>
        <end position="917"/>
    </location>
</feature>
<feature type="compositionally biased region" description="Polar residues" evidence="1">
    <location>
        <begin position="918"/>
        <end position="930"/>
    </location>
</feature>
<feature type="region of interest" description="Disordered" evidence="1">
    <location>
        <begin position="347"/>
        <end position="368"/>
    </location>
</feature>
<feature type="compositionally biased region" description="Low complexity" evidence="1">
    <location>
        <begin position="567"/>
        <end position="596"/>
    </location>
</feature>
<feature type="compositionally biased region" description="Polar residues" evidence="1">
    <location>
        <begin position="1808"/>
        <end position="1818"/>
    </location>
</feature>
<feature type="compositionally biased region" description="Polar residues" evidence="1">
    <location>
        <begin position="743"/>
        <end position="754"/>
    </location>
</feature>
<keyword evidence="6" id="KW-1185">Reference proteome</keyword>
<protein>
    <submittedName>
        <fullName evidence="5">Copia protein</fullName>
    </submittedName>
</protein>
<evidence type="ECO:0000313" key="4">
    <source>
        <dbReference type="EMBL" id="CAL1169224.1"/>
    </source>
</evidence>
<dbReference type="EMBL" id="CAMXCT030006555">
    <property type="protein sequence ID" value="CAL4803161.1"/>
    <property type="molecule type" value="Genomic_DNA"/>
</dbReference>
<evidence type="ECO:0000313" key="6">
    <source>
        <dbReference type="Proteomes" id="UP001152797"/>
    </source>
</evidence>
<feature type="region of interest" description="Disordered" evidence="1">
    <location>
        <begin position="900"/>
        <end position="953"/>
    </location>
</feature>
<feature type="region of interest" description="Disordered" evidence="1">
    <location>
        <begin position="730"/>
        <end position="755"/>
    </location>
</feature>
<feature type="region of interest" description="Disordered" evidence="1">
    <location>
        <begin position="551"/>
        <end position="607"/>
    </location>
</feature>
<dbReference type="InterPro" id="IPR001584">
    <property type="entry name" value="Integrase_cat-core"/>
</dbReference>
<feature type="compositionally biased region" description="Polar residues" evidence="1">
    <location>
        <begin position="1739"/>
        <end position="1758"/>
    </location>
</feature>
<dbReference type="Proteomes" id="UP001152797">
    <property type="component" value="Unassembled WGS sequence"/>
</dbReference>
<evidence type="ECO:0000313" key="3">
    <source>
        <dbReference type="EMBL" id="CAI4015849.1"/>
    </source>
</evidence>
<evidence type="ECO:0000259" key="2">
    <source>
        <dbReference type="PROSITE" id="PS50994"/>
    </source>
</evidence>
<feature type="compositionally biased region" description="Basic and acidic residues" evidence="1">
    <location>
        <begin position="1914"/>
        <end position="1925"/>
    </location>
</feature>
<feature type="compositionally biased region" description="Basic and acidic residues" evidence="1">
    <location>
        <begin position="1711"/>
        <end position="1725"/>
    </location>
</feature>
<evidence type="ECO:0000256" key="1">
    <source>
        <dbReference type="SAM" id="MobiDB-lite"/>
    </source>
</evidence>
<organism evidence="3">
    <name type="scientific">Cladocopium goreaui</name>
    <dbReference type="NCBI Taxonomy" id="2562237"/>
    <lineage>
        <taxon>Eukaryota</taxon>
        <taxon>Sar</taxon>
        <taxon>Alveolata</taxon>
        <taxon>Dinophyceae</taxon>
        <taxon>Suessiales</taxon>
        <taxon>Symbiodiniaceae</taxon>
        <taxon>Cladocopium</taxon>
    </lineage>
</organism>